<accession>A0ACB7ZM20</accession>
<dbReference type="Proteomes" id="UP000828048">
    <property type="component" value="Chromosome 9"/>
</dbReference>
<keyword evidence="2" id="KW-1185">Reference proteome</keyword>
<evidence type="ECO:0000313" key="2">
    <source>
        <dbReference type="Proteomes" id="UP000828048"/>
    </source>
</evidence>
<gene>
    <name evidence="1" type="ORF">Vadar_026876</name>
</gene>
<dbReference type="EMBL" id="CM037159">
    <property type="protein sequence ID" value="KAH7866932.1"/>
    <property type="molecule type" value="Genomic_DNA"/>
</dbReference>
<organism evidence="1 2">
    <name type="scientific">Vaccinium darrowii</name>
    <dbReference type="NCBI Taxonomy" id="229202"/>
    <lineage>
        <taxon>Eukaryota</taxon>
        <taxon>Viridiplantae</taxon>
        <taxon>Streptophyta</taxon>
        <taxon>Embryophyta</taxon>
        <taxon>Tracheophyta</taxon>
        <taxon>Spermatophyta</taxon>
        <taxon>Magnoliopsida</taxon>
        <taxon>eudicotyledons</taxon>
        <taxon>Gunneridae</taxon>
        <taxon>Pentapetalae</taxon>
        <taxon>asterids</taxon>
        <taxon>Ericales</taxon>
        <taxon>Ericaceae</taxon>
        <taxon>Vaccinioideae</taxon>
        <taxon>Vaccinieae</taxon>
        <taxon>Vaccinium</taxon>
    </lineage>
</organism>
<protein>
    <submittedName>
        <fullName evidence="1">Uncharacterized protein</fullName>
    </submittedName>
</protein>
<name>A0ACB7ZM20_9ERIC</name>
<reference evidence="1 2" key="1">
    <citation type="journal article" date="2021" name="Hortic Res">
        <title>High-quality reference genome and annotation aids understanding of berry development for evergreen blueberry (Vaccinium darrowii).</title>
        <authorList>
            <person name="Yu J."/>
            <person name="Hulse-Kemp A.M."/>
            <person name="Babiker E."/>
            <person name="Staton M."/>
        </authorList>
    </citation>
    <scope>NUCLEOTIDE SEQUENCE [LARGE SCALE GENOMIC DNA]</scope>
    <source>
        <strain evidence="2">cv. NJ 8807/NJ 8810</strain>
        <tissue evidence="1">Young leaf</tissue>
    </source>
</reference>
<proteinExistence type="predicted"/>
<comment type="caution">
    <text evidence="1">The sequence shown here is derived from an EMBL/GenBank/DDBJ whole genome shotgun (WGS) entry which is preliminary data.</text>
</comment>
<sequence>MANEGYLPREIWADILTRLPAKVVGQCKCICKHWCAVIEDPSFVELHHFRAKSRAGGCHLVISSGDCDFRNTSFFSADYGGGLALHLFRCSISDSSDMEAPVNGLICGYNRGAKSIFIVNPITKEVISLPPFSLPSCSCSGGYFLSSPLVAFGFDPSTKQYKVLHIDRRKKEDTHGNLEFLHCECEVFTLGTHSWRKIDVVPPASQFEFGCNGICLGGVIHWRNFSTGESSRPVDEVVVAFDLKDEIFRVISLPRGPSRMPLLVEVGGHLAACQEYLESENEPEELWILEDYDNWVWVQERIMLSPTYIPRPACDLILTNGSIQTGEILLHTPLPPRFPVLEIYYFGRKNRSLRKIDIAGVPKSDFMRVFNWVENLLSLRDI</sequence>
<evidence type="ECO:0000313" key="1">
    <source>
        <dbReference type="EMBL" id="KAH7866932.1"/>
    </source>
</evidence>